<keyword evidence="2" id="KW-1185">Reference proteome</keyword>
<protein>
    <recommendedName>
        <fullName evidence="3">Retrotransposon gag domain</fullName>
    </recommendedName>
</protein>
<proteinExistence type="predicted"/>
<evidence type="ECO:0000313" key="1">
    <source>
        <dbReference type="EMBL" id="CEG40026.1"/>
    </source>
</evidence>
<dbReference type="RefSeq" id="XP_024576395.1">
    <property type="nucleotide sequence ID" value="XM_024725639.1"/>
</dbReference>
<dbReference type="Proteomes" id="UP000054928">
    <property type="component" value="Unassembled WGS sequence"/>
</dbReference>
<reference evidence="2" key="1">
    <citation type="submission" date="2014-09" db="EMBL/GenBank/DDBJ databases">
        <authorList>
            <person name="Sharma Rahul"/>
            <person name="Thines Marco"/>
        </authorList>
    </citation>
    <scope>NUCLEOTIDE SEQUENCE [LARGE SCALE GENOMIC DNA]</scope>
</reference>
<evidence type="ECO:0008006" key="3">
    <source>
        <dbReference type="Google" id="ProtNLM"/>
    </source>
</evidence>
<dbReference type="EMBL" id="CCYD01000468">
    <property type="protein sequence ID" value="CEG40026.1"/>
    <property type="molecule type" value="Genomic_DNA"/>
</dbReference>
<dbReference type="OrthoDB" id="119141at2759"/>
<organism evidence="1 2">
    <name type="scientific">Plasmopara halstedii</name>
    <name type="common">Downy mildew of sunflower</name>
    <dbReference type="NCBI Taxonomy" id="4781"/>
    <lineage>
        <taxon>Eukaryota</taxon>
        <taxon>Sar</taxon>
        <taxon>Stramenopiles</taxon>
        <taxon>Oomycota</taxon>
        <taxon>Peronosporomycetes</taxon>
        <taxon>Peronosporales</taxon>
        <taxon>Peronosporaceae</taxon>
        <taxon>Plasmopara</taxon>
    </lineage>
</organism>
<name>A0A0P1AH84_PLAHL</name>
<dbReference type="STRING" id="4781.A0A0P1AH84"/>
<dbReference type="AlphaFoldDB" id="A0A0P1AH84"/>
<dbReference type="GeneID" id="36405304"/>
<accession>A0A0P1AH84</accession>
<sequence length="116" mass="12840">MQDGLNKLMPLLGPEGVQILAAQGPEAIGERLEAFSSHENALLEHLQQTQMMQTSFGGRAREWALTCGTSVGAAFPSRAELKLQLTRVFLPPNQAYRVRSRFLATRQGNKELVDFV</sequence>
<evidence type="ECO:0000313" key="2">
    <source>
        <dbReference type="Proteomes" id="UP000054928"/>
    </source>
</evidence>